<keyword evidence="3" id="KW-0853">WD repeat</keyword>
<proteinExistence type="predicted"/>
<dbReference type="GO" id="GO:0034388">
    <property type="term" value="C:Pwp2p-containing subcomplex of 90S preribosome"/>
    <property type="evidence" value="ECO:0007669"/>
    <property type="project" value="TreeGrafter"/>
</dbReference>
<dbReference type="AlphaFoldDB" id="A0A3M7SRB3"/>
<accession>A0A3M7SRB3</accession>
<protein>
    <submittedName>
        <fullName evidence="6">U3 small nucleolar RNA-associated 18-like protein</fullName>
    </submittedName>
</protein>
<dbReference type="GO" id="GO:0032040">
    <property type="term" value="C:small-subunit processome"/>
    <property type="evidence" value="ECO:0007669"/>
    <property type="project" value="TreeGrafter"/>
</dbReference>
<dbReference type="InterPro" id="IPR045161">
    <property type="entry name" value="Utp18"/>
</dbReference>
<keyword evidence="4" id="KW-0677">Repeat</keyword>
<dbReference type="EMBL" id="REGN01000924">
    <property type="protein sequence ID" value="RNA38088.1"/>
    <property type="molecule type" value="Genomic_DNA"/>
</dbReference>
<dbReference type="PANTHER" id="PTHR18359:SF0">
    <property type="entry name" value="U3 SMALL NUCLEOLAR RNA-ASSOCIATED PROTEIN 18 HOMOLOG"/>
    <property type="match status" value="1"/>
</dbReference>
<evidence type="ECO:0000256" key="4">
    <source>
        <dbReference type="ARBA" id="ARBA00022737"/>
    </source>
</evidence>
<evidence type="ECO:0000313" key="7">
    <source>
        <dbReference type="Proteomes" id="UP000276133"/>
    </source>
</evidence>
<evidence type="ECO:0000313" key="6">
    <source>
        <dbReference type="EMBL" id="RNA38088.1"/>
    </source>
</evidence>
<dbReference type="Gene3D" id="2.130.10.10">
    <property type="entry name" value="YVTN repeat-like/Quinoprotein amine dehydrogenase"/>
    <property type="match status" value="1"/>
</dbReference>
<keyword evidence="5" id="KW-0539">Nucleus</keyword>
<keyword evidence="2" id="KW-0698">rRNA processing</keyword>
<dbReference type="InterPro" id="IPR036322">
    <property type="entry name" value="WD40_repeat_dom_sf"/>
</dbReference>
<dbReference type="GO" id="GO:0006364">
    <property type="term" value="P:rRNA processing"/>
    <property type="evidence" value="ECO:0007669"/>
    <property type="project" value="UniProtKB-KW"/>
</dbReference>
<evidence type="ECO:0000256" key="1">
    <source>
        <dbReference type="ARBA" id="ARBA00004604"/>
    </source>
</evidence>
<dbReference type="InterPro" id="IPR015943">
    <property type="entry name" value="WD40/YVTN_repeat-like_dom_sf"/>
</dbReference>
<sequence length="169" mass="19578">MHLFCAHTRQNRVECKSGVVNLYNLNESVLSSTDRNPRPLKSFMNLTTPCTSLKFNATGELLASCSAHAENGFKLIHTSSLSVVQNFPIQNQDQSVYTALRIPQCFDFSLNSCYLSIGNQKGNALLYRLKHYYAIEYLYIRNLMILSLFQFFQSINKVIKHHQKWREYE</sequence>
<dbReference type="STRING" id="10195.A0A3M7SRB3"/>
<evidence type="ECO:0000256" key="5">
    <source>
        <dbReference type="ARBA" id="ARBA00023242"/>
    </source>
</evidence>
<evidence type="ECO:0000256" key="3">
    <source>
        <dbReference type="ARBA" id="ARBA00022574"/>
    </source>
</evidence>
<comment type="caution">
    <text evidence="6">The sequence shown here is derived from an EMBL/GenBank/DDBJ whole genome shotgun (WGS) entry which is preliminary data.</text>
</comment>
<dbReference type="Proteomes" id="UP000276133">
    <property type="component" value="Unassembled WGS sequence"/>
</dbReference>
<gene>
    <name evidence="6" type="ORF">BpHYR1_051679</name>
</gene>
<name>A0A3M7SRB3_BRAPC</name>
<dbReference type="PANTHER" id="PTHR18359">
    <property type="entry name" value="WD-REPEAT PROTEIN-RELATED"/>
    <property type="match status" value="1"/>
</dbReference>
<evidence type="ECO:0000256" key="2">
    <source>
        <dbReference type="ARBA" id="ARBA00022552"/>
    </source>
</evidence>
<comment type="subcellular location">
    <subcellularLocation>
        <location evidence="1">Nucleus</location>
        <location evidence="1">Nucleolus</location>
    </subcellularLocation>
</comment>
<reference evidence="6 7" key="1">
    <citation type="journal article" date="2018" name="Sci. Rep.">
        <title>Genomic signatures of local adaptation to the degree of environmental predictability in rotifers.</title>
        <authorList>
            <person name="Franch-Gras L."/>
            <person name="Hahn C."/>
            <person name="Garcia-Roger E.M."/>
            <person name="Carmona M.J."/>
            <person name="Serra M."/>
            <person name="Gomez A."/>
        </authorList>
    </citation>
    <scope>NUCLEOTIDE SEQUENCE [LARGE SCALE GENOMIC DNA]</scope>
    <source>
        <strain evidence="6">HYR1</strain>
    </source>
</reference>
<dbReference type="SUPFAM" id="SSF50978">
    <property type="entry name" value="WD40 repeat-like"/>
    <property type="match status" value="1"/>
</dbReference>
<organism evidence="6 7">
    <name type="scientific">Brachionus plicatilis</name>
    <name type="common">Marine rotifer</name>
    <name type="synonym">Brachionus muelleri</name>
    <dbReference type="NCBI Taxonomy" id="10195"/>
    <lineage>
        <taxon>Eukaryota</taxon>
        <taxon>Metazoa</taxon>
        <taxon>Spiralia</taxon>
        <taxon>Gnathifera</taxon>
        <taxon>Rotifera</taxon>
        <taxon>Eurotatoria</taxon>
        <taxon>Monogononta</taxon>
        <taxon>Pseudotrocha</taxon>
        <taxon>Ploima</taxon>
        <taxon>Brachionidae</taxon>
        <taxon>Brachionus</taxon>
    </lineage>
</organism>
<dbReference type="OrthoDB" id="1935146at2759"/>
<keyword evidence="7" id="KW-1185">Reference proteome</keyword>